<reference evidence="1 2" key="1">
    <citation type="submission" date="2016-07" db="EMBL/GenBank/DDBJ databases">
        <title>Draft genome sequence of Prauserella sp. YIM 121212, isolated from alkaline soil.</title>
        <authorList>
            <person name="Ruckert C."/>
            <person name="Albersmeier A."/>
            <person name="Jiang C.-L."/>
            <person name="Jiang Y."/>
            <person name="Kalinowski J."/>
            <person name="Schneider O."/>
            <person name="Winkler A."/>
            <person name="Zotchev S.B."/>
        </authorList>
    </citation>
    <scope>NUCLEOTIDE SEQUENCE [LARGE SCALE GENOMIC DNA]</scope>
    <source>
        <strain evidence="1 2">YIM 121212</strain>
    </source>
</reference>
<dbReference type="SUPFAM" id="SSF160387">
    <property type="entry name" value="NosL/MerB-like"/>
    <property type="match status" value="1"/>
</dbReference>
<sequence length="223" mass="23967">MTEPPNLELNKCRAAAALTPPAQRLHRVVLTAFAETGQAPLRADLERITRGHGIDPGRALTELTERDLVALDEQGEIRAAYPFSPVPTRHQVTWDRGPTVYAMCAVDALGMSAMLGHPVTITSTEPDTGHIVTVQVDHDTARWQPGTAVVFAGTIDSSEAACCPSVDRTCGHINFFTTPDAAHAWSTRHPEVTGVVLDHHQALASGIAEFGALLQPIDQEASR</sequence>
<organism evidence="1 2">
    <name type="scientific">Prauserella flavalba</name>
    <dbReference type="NCBI Taxonomy" id="1477506"/>
    <lineage>
        <taxon>Bacteria</taxon>
        <taxon>Bacillati</taxon>
        <taxon>Actinomycetota</taxon>
        <taxon>Actinomycetes</taxon>
        <taxon>Pseudonocardiales</taxon>
        <taxon>Pseudonocardiaceae</taxon>
        <taxon>Prauserella</taxon>
    </lineage>
</organism>
<evidence type="ECO:0008006" key="3">
    <source>
        <dbReference type="Google" id="ProtNLM"/>
    </source>
</evidence>
<dbReference type="Gene3D" id="3.30.450.410">
    <property type="match status" value="1"/>
</dbReference>
<protein>
    <recommendedName>
        <fullName evidence="3">Alkylmercury lyase</fullName>
    </recommendedName>
</protein>
<keyword evidence="2" id="KW-1185">Reference proteome</keyword>
<name>A0A318LF99_9PSEU</name>
<evidence type="ECO:0000313" key="1">
    <source>
        <dbReference type="EMBL" id="PXY25560.1"/>
    </source>
</evidence>
<gene>
    <name evidence="1" type="ORF">BA062_25745</name>
</gene>
<dbReference type="AlphaFoldDB" id="A0A318LF99"/>
<dbReference type="GO" id="GO:0018836">
    <property type="term" value="F:alkylmercury lyase activity"/>
    <property type="evidence" value="ECO:0007669"/>
    <property type="project" value="InterPro"/>
</dbReference>
<comment type="caution">
    <text evidence="1">The sequence shown here is derived from an EMBL/GenBank/DDBJ whole genome shotgun (WGS) entry which is preliminary data.</text>
</comment>
<dbReference type="EMBL" id="MASU01000012">
    <property type="protein sequence ID" value="PXY25560.1"/>
    <property type="molecule type" value="Genomic_DNA"/>
</dbReference>
<evidence type="ECO:0000313" key="2">
    <source>
        <dbReference type="Proteomes" id="UP000247892"/>
    </source>
</evidence>
<dbReference type="InterPro" id="IPR053717">
    <property type="entry name" value="MerB_lyase_sf"/>
</dbReference>
<proteinExistence type="predicted"/>
<dbReference type="RefSeq" id="WP_168214104.1">
    <property type="nucleotide sequence ID" value="NZ_MASU01000012.1"/>
</dbReference>
<accession>A0A318LF99</accession>
<dbReference type="Proteomes" id="UP000247892">
    <property type="component" value="Unassembled WGS sequence"/>
</dbReference>
<dbReference type="Pfam" id="PF03243">
    <property type="entry name" value="MerB"/>
    <property type="match status" value="1"/>
</dbReference>
<dbReference type="InterPro" id="IPR004927">
    <property type="entry name" value="MerB"/>
</dbReference>